<protein>
    <recommendedName>
        <fullName evidence="3">RxLR effector protein</fullName>
    </recommendedName>
</protein>
<evidence type="ECO:0000313" key="1">
    <source>
        <dbReference type="EMBL" id="OWZ04114.1"/>
    </source>
</evidence>
<reference evidence="2" key="1">
    <citation type="submission" date="2017-03" db="EMBL/GenBank/DDBJ databases">
        <title>Phytopthora megakarya and P. palmivora, two closely related causual agents of cacao black pod achieved similar genome size and gene model numbers by different mechanisms.</title>
        <authorList>
            <person name="Ali S."/>
            <person name="Shao J."/>
            <person name="Larry D.J."/>
            <person name="Kronmiller B."/>
            <person name="Shen D."/>
            <person name="Strem M.D."/>
            <person name="Melnick R.L."/>
            <person name="Guiltinan M.J."/>
            <person name="Tyler B.M."/>
            <person name="Meinhardt L.W."/>
            <person name="Bailey B.A."/>
        </authorList>
    </citation>
    <scope>NUCLEOTIDE SEQUENCE [LARGE SCALE GENOMIC DNA]</scope>
    <source>
        <strain evidence="2">zdho120</strain>
    </source>
</reference>
<sequence length="156" mass="18050">MWVDADRQVATTNYWRAMEKRLGKIDTQEKLDAAKNTNEFRMFKRYAHTFDDSIASDMRSGYSDPRNYGNDLTKATNMMEWKARAEIWGEFKIHPEDVRTWLDDAKSVLMNANFDDIYRVYLASYDIALVKPTLLGAEAADKAVLKRFMLAEGSTT</sequence>
<gene>
    <name evidence="1" type="ORF">PHMEG_00024039</name>
</gene>
<dbReference type="AlphaFoldDB" id="A0A225VG70"/>
<comment type="caution">
    <text evidence="1">The sequence shown here is derived from an EMBL/GenBank/DDBJ whole genome shotgun (WGS) entry which is preliminary data.</text>
</comment>
<accession>A0A225VG70</accession>
<proteinExistence type="predicted"/>
<evidence type="ECO:0000313" key="2">
    <source>
        <dbReference type="Proteomes" id="UP000198211"/>
    </source>
</evidence>
<name>A0A225VG70_9STRA</name>
<dbReference type="EMBL" id="NBNE01005144">
    <property type="protein sequence ID" value="OWZ04114.1"/>
    <property type="molecule type" value="Genomic_DNA"/>
</dbReference>
<evidence type="ECO:0008006" key="3">
    <source>
        <dbReference type="Google" id="ProtNLM"/>
    </source>
</evidence>
<organism evidence="1 2">
    <name type="scientific">Phytophthora megakarya</name>
    <dbReference type="NCBI Taxonomy" id="4795"/>
    <lineage>
        <taxon>Eukaryota</taxon>
        <taxon>Sar</taxon>
        <taxon>Stramenopiles</taxon>
        <taxon>Oomycota</taxon>
        <taxon>Peronosporomycetes</taxon>
        <taxon>Peronosporales</taxon>
        <taxon>Peronosporaceae</taxon>
        <taxon>Phytophthora</taxon>
    </lineage>
</organism>
<dbReference type="Proteomes" id="UP000198211">
    <property type="component" value="Unassembled WGS sequence"/>
</dbReference>
<keyword evidence="2" id="KW-1185">Reference proteome</keyword>
<dbReference type="OrthoDB" id="89661at2759"/>